<protein>
    <submittedName>
        <fullName evidence="1">Uncharacterized protein</fullName>
    </submittedName>
</protein>
<comment type="caution">
    <text evidence="1">The sequence shown here is derived from an EMBL/GenBank/DDBJ whole genome shotgun (WGS) entry which is preliminary data.</text>
</comment>
<feature type="non-terminal residue" evidence="1">
    <location>
        <position position="52"/>
    </location>
</feature>
<accession>X1S394</accession>
<proteinExistence type="predicted"/>
<feature type="non-terminal residue" evidence="1">
    <location>
        <position position="1"/>
    </location>
</feature>
<organism evidence="1">
    <name type="scientific">marine sediment metagenome</name>
    <dbReference type="NCBI Taxonomy" id="412755"/>
    <lineage>
        <taxon>unclassified sequences</taxon>
        <taxon>metagenomes</taxon>
        <taxon>ecological metagenomes</taxon>
    </lineage>
</organism>
<dbReference type="EMBL" id="BARV01045545">
    <property type="protein sequence ID" value="GAI69915.1"/>
    <property type="molecule type" value="Genomic_DNA"/>
</dbReference>
<sequence length="52" mass="5699">KDIPVYTVGAIFDRLPKSENTHLFLKPLKIEGLEIIPIKTTPAVGTPSIGLR</sequence>
<reference evidence="1" key="1">
    <citation type="journal article" date="2014" name="Front. Microbiol.">
        <title>High frequency of phylogenetically diverse reductive dehalogenase-homologous genes in deep subseafloor sedimentary metagenomes.</title>
        <authorList>
            <person name="Kawai M."/>
            <person name="Futagami T."/>
            <person name="Toyoda A."/>
            <person name="Takaki Y."/>
            <person name="Nishi S."/>
            <person name="Hori S."/>
            <person name="Arai W."/>
            <person name="Tsubouchi T."/>
            <person name="Morono Y."/>
            <person name="Uchiyama I."/>
            <person name="Ito T."/>
            <person name="Fujiyama A."/>
            <person name="Inagaki F."/>
            <person name="Takami H."/>
        </authorList>
    </citation>
    <scope>NUCLEOTIDE SEQUENCE</scope>
    <source>
        <strain evidence="1">Expedition CK06-06</strain>
    </source>
</reference>
<name>X1S394_9ZZZZ</name>
<evidence type="ECO:0000313" key="1">
    <source>
        <dbReference type="EMBL" id="GAI69915.1"/>
    </source>
</evidence>
<gene>
    <name evidence="1" type="ORF">S06H3_66642</name>
</gene>
<dbReference type="AlphaFoldDB" id="X1S394"/>